<dbReference type="SUPFAM" id="SSF47090">
    <property type="entry name" value="PGBD-like"/>
    <property type="match status" value="1"/>
</dbReference>
<dbReference type="EMBL" id="LCDE01000002">
    <property type="protein sequence ID" value="KKS46465.1"/>
    <property type="molecule type" value="Genomic_DNA"/>
</dbReference>
<dbReference type="AlphaFoldDB" id="A0A0G0ZCK5"/>
<dbReference type="Pfam" id="PF01471">
    <property type="entry name" value="PG_binding_1"/>
    <property type="match status" value="1"/>
</dbReference>
<dbReference type="Gene3D" id="1.10.101.10">
    <property type="entry name" value="PGBD-like superfamily/PGBD"/>
    <property type="match status" value="1"/>
</dbReference>
<name>A0A0G0ZCK5_9BACT</name>
<evidence type="ECO:0000313" key="2">
    <source>
        <dbReference type="EMBL" id="KKS46465.1"/>
    </source>
</evidence>
<sequence>MFILKREALPIKLALIAGAAAMALSLTLVVPKAGAVTIAELMVQIQALQAQLVQLQAGSTTATTACTFTKSLYLGVSDPQVKCLQQYLNSAGYPVSASGAGSVGNETNYYGSLTKAAVAKWQAAMNVSPAAGYFGPISQAKYSSVAGTTGGTTGGVVTSPVGGGLSVGLSATTPAARSHVVGAANMPFGRWTFTAGSGNVTVTSLKFTRSGISADAEVSNAELYDLATGDYIAQYTGLGSGVLSFANTAGVFTVNAGTTKEVEMRIKNSGSNNHTMAWGLNAAADVVSNASSVSGTFPATSNAMTFVSVTDPAIATLTSAVVTTGSSVNAGTTGYLAGSFTLVAANSAVLLDRIVITQNGSIISGTDVTNVKLVTTGGQQLGSVLPNLSADGKGTFVMSPAYEIPSGQTIQVNVYADVVGGVNRTLIFNVLNLRDLQARDKTYNVGVSPSATLALTTTTVEAGTLTLTLDPSSPTGNIAPSQTNVTVLKVKVVAYGEQVKVLYIPFQIVTGGGTTDFTGQVDNIYMVDDAGNQIGTTITAADSSVAAGGTWDNNDSTAATFGTSSSNINYLIPANTTRIWSLKLDVVSTASSTMTTSLVAGTNNYQGQISNVSTGDTTAVGGNQLTVTSSPFQAKQNSAFGAGNIVKGQTAAKIGSFVLSASSAEGINVSTITLTSSSTFPFANLMIKVNGVQFGDNKGSLLAATDYTFAGTSPVLIPAGGSVTVDAYVDVLTSATALGSSTYVKLDSASAVGALTASSQTLKTTGGDNVDNSNDIAGQSFTVNTTGGTMTIAKDAASPASYQAVMGKTGQSLGIWRFTGSAVSDTNITDMTVTASTSVSAVGPVVVSGTASGTAGAETGYSYTYHFTSPLVIPMNTGVSMELRGNVASFLSGGSTSNGQYIFRIESPDDVTALSSGGSLSVTVSGPNGGSGMDVNAITVVRTKLSVASSATYGGGANTIATTGHAPSAADVVAAFVFTADSANDVVINTVSLKLAGSTLVTLTVKLIDDETGSAWGSTPAAGLQHGIPTNVGAISTAAGTSTVIFRPAYTLSGSATKKVRVQVDSTGLTTTSGTTNGSLVQFYLDNTTSGSAEAGNDGNIIQCSIVTCNATGWNDGDTGGLNLEAKVLPIYAPAVRY</sequence>
<dbReference type="InterPro" id="IPR002477">
    <property type="entry name" value="Peptidoglycan-bd-like"/>
</dbReference>
<organism evidence="2 3">
    <name type="scientific">Candidatus Azambacteria bacterium GW2011_GWA1_42_19</name>
    <dbReference type="NCBI Taxonomy" id="1618609"/>
    <lineage>
        <taxon>Bacteria</taxon>
        <taxon>Candidatus Azamiibacteriota</taxon>
    </lineage>
</organism>
<dbReference type="InterPro" id="IPR036365">
    <property type="entry name" value="PGBD-like_sf"/>
</dbReference>
<dbReference type="InterPro" id="IPR036366">
    <property type="entry name" value="PGBDSf"/>
</dbReference>
<dbReference type="Proteomes" id="UP000034951">
    <property type="component" value="Unassembled WGS sequence"/>
</dbReference>
<reference evidence="2 3" key="1">
    <citation type="journal article" date="2015" name="Nature">
        <title>rRNA introns, odd ribosomes, and small enigmatic genomes across a large radiation of phyla.</title>
        <authorList>
            <person name="Brown C.T."/>
            <person name="Hug L.A."/>
            <person name="Thomas B.C."/>
            <person name="Sharon I."/>
            <person name="Castelle C.J."/>
            <person name="Singh A."/>
            <person name="Wilkins M.J."/>
            <person name="Williams K.H."/>
            <person name="Banfield J.F."/>
        </authorList>
    </citation>
    <scope>NUCLEOTIDE SEQUENCE [LARGE SCALE GENOMIC DNA]</scope>
</reference>
<proteinExistence type="predicted"/>
<evidence type="ECO:0000259" key="1">
    <source>
        <dbReference type="Pfam" id="PF01471"/>
    </source>
</evidence>
<accession>A0A0G0ZCK5</accession>
<feature type="domain" description="Peptidoglycan binding-like" evidence="1">
    <location>
        <begin position="78"/>
        <end position="128"/>
    </location>
</feature>
<comment type="caution">
    <text evidence="2">The sequence shown here is derived from an EMBL/GenBank/DDBJ whole genome shotgun (WGS) entry which is preliminary data.</text>
</comment>
<gene>
    <name evidence="2" type="ORF">UV10_C0002G0003</name>
</gene>
<evidence type="ECO:0000313" key="3">
    <source>
        <dbReference type="Proteomes" id="UP000034951"/>
    </source>
</evidence>
<dbReference type="PATRIC" id="fig|1618609.3.peg.105"/>
<protein>
    <submittedName>
        <fullName evidence="2">Cell wall surface anchor family protein</fullName>
    </submittedName>
</protein>